<evidence type="ECO:0000313" key="1">
    <source>
        <dbReference type="EMBL" id="MBB4690036.1"/>
    </source>
</evidence>
<dbReference type="Proteomes" id="UP000542742">
    <property type="component" value="Unassembled WGS sequence"/>
</dbReference>
<dbReference type="SUPFAM" id="SSF54909">
    <property type="entry name" value="Dimeric alpha+beta barrel"/>
    <property type="match status" value="1"/>
</dbReference>
<name>A0A7W7CNG7_9ACTN</name>
<evidence type="ECO:0000313" key="2">
    <source>
        <dbReference type="Proteomes" id="UP000542742"/>
    </source>
</evidence>
<organism evidence="1 2">
    <name type="scientific">Paractinoplanes abujensis</name>
    <dbReference type="NCBI Taxonomy" id="882441"/>
    <lineage>
        <taxon>Bacteria</taxon>
        <taxon>Bacillati</taxon>
        <taxon>Actinomycetota</taxon>
        <taxon>Actinomycetes</taxon>
        <taxon>Micromonosporales</taxon>
        <taxon>Micromonosporaceae</taxon>
        <taxon>Paractinoplanes</taxon>
    </lineage>
</organism>
<accession>A0A7W7CNG7</accession>
<reference evidence="1 2" key="1">
    <citation type="submission" date="2020-08" db="EMBL/GenBank/DDBJ databases">
        <title>Sequencing the genomes of 1000 actinobacteria strains.</title>
        <authorList>
            <person name="Klenk H.-P."/>
        </authorList>
    </citation>
    <scope>NUCLEOTIDE SEQUENCE [LARGE SCALE GENOMIC DNA]</scope>
    <source>
        <strain evidence="1 2">DSM 45518</strain>
    </source>
</reference>
<dbReference type="AlphaFoldDB" id="A0A7W7CNG7"/>
<dbReference type="GO" id="GO:0004497">
    <property type="term" value="F:monooxygenase activity"/>
    <property type="evidence" value="ECO:0007669"/>
    <property type="project" value="UniProtKB-KW"/>
</dbReference>
<dbReference type="EMBL" id="JACHMF010000001">
    <property type="protein sequence ID" value="MBB4690036.1"/>
    <property type="molecule type" value="Genomic_DNA"/>
</dbReference>
<keyword evidence="1" id="KW-0503">Monooxygenase</keyword>
<sequence>MIARMWRGWVASERATEYVAYIDETGMAEYKATPGNLDAQMWTRDLGDGRTEVVTVSWWESLDTIKAFAGDDISQAVFYPSDDNFLIDRETTVTHFEVTGT</sequence>
<dbReference type="Gene3D" id="3.30.70.100">
    <property type="match status" value="1"/>
</dbReference>
<keyword evidence="1" id="KW-0560">Oxidoreductase</keyword>
<protein>
    <submittedName>
        <fullName evidence="1">Heme-degrading monooxygenase HmoA</fullName>
    </submittedName>
</protein>
<proteinExistence type="predicted"/>
<dbReference type="RefSeq" id="WP_184949051.1">
    <property type="nucleotide sequence ID" value="NZ_BOMC01000040.1"/>
</dbReference>
<keyword evidence="2" id="KW-1185">Reference proteome</keyword>
<gene>
    <name evidence="1" type="ORF">BKA14_000184</name>
</gene>
<dbReference type="InterPro" id="IPR011008">
    <property type="entry name" value="Dimeric_a/b-barrel"/>
</dbReference>
<comment type="caution">
    <text evidence="1">The sequence shown here is derived from an EMBL/GenBank/DDBJ whole genome shotgun (WGS) entry which is preliminary data.</text>
</comment>